<evidence type="ECO:0000313" key="9">
    <source>
        <dbReference type="Proteomes" id="UP000470876"/>
    </source>
</evidence>
<feature type="region of interest" description="Disordered" evidence="5">
    <location>
        <begin position="303"/>
        <end position="322"/>
    </location>
</feature>
<gene>
    <name evidence="6" type="ORF">GV789_15195</name>
    <name evidence="7" type="ORF">GV794_17920</name>
</gene>
<name>A0A6P1DBR8_9NOCA</name>
<reference evidence="8 9" key="1">
    <citation type="submission" date="2020-01" db="EMBL/GenBank/DDBJ databases">
        <title>Genetics and antimicrobial susceptibilities of Nocardia species isolated from the soil; a comparison with species isolated from humans.</title>
        <authorList>
            <person name="Carrasco G."/>
            <person name="Monzon S."/>
            <person name="Sansegundo M."/>
            <person name="Garcia E."/>
            <person name="Garrido N."/>
            <person name="Medina M.J."/>
            <person name="Villalon P."/>
            <person name="Ramirez-Arocha A.C."/>
            <person name="Jimenez P."/>
            <person name="Cuesta I."/>
            <person name="Valdezate S."/>
        </authorList>
    </citation>
    <scope>NUCLEOTIDE SEQUENCE [LARGE SCALE GENOMIC DNA]</scope>
    <source>
        <strain evidence="6 8">CNM20110639</strain>
        <strain evidence="7 9">CNM20110649</strain>
    </source>
</reference>
<keyword evidence="2" id="KW-0479">Metal-binding</keyword>
<evidence type="ECO:0000256" key="2">
    <source>
        <dbReference type="ARBA" id="ARBA00022723"/>
    </source>
</evidence>
<keyword evidence="4" id="KW-0460">Magnesium</keyword>
<keyword evidence="9" id="KW-1185">Reference proteome</keyword>
<dbReference type="SUPFAM" id="SSF56784">
    <property type="entry name" value="HAD-like"/>
    <property type="match status" value="1"/>
</dbReference>
<comment type="caution">
    <text evidence="6">The sequence shown here is derived from an EMBL/GenBank/DDBJ whole genome shotgun (WGS) entry which is preliminary data.</text>
</comment>
<dbReference type="Pfam" id="PF12710">
    <property type="entry name" value="HAD"/>
    <property type="match status" value="1"/>
</dbReference>
<dbReference type="InterPro" id="IPR050582">
    <property type="entry name" value="HAD-like_SerB"/>
</dbReference>
<dbReference type="AlphaFoldDB" id="A0A6P1DBR8"/>
<keyword evidence="3 6" id="KW-0378">Hydrolase</keyword>
<evidence type="ECO:0000313" key="6">
    <source>
        <dbReference type="EMBL" id="NEW45782.1"/>
    </source>
</evidence>
<evidence type="ECO:0000256" key="4">
    <source>
        <dbReference type="ARBA" id="ARBA00022842"/>
    </source>
</evidence>
<dbReference type="RefSeq" id="WP_163821560.1">
    <property type="nucleotide sequence ID" value="NZ_JAAGUX010000032.1"/>
</dbReference>
<organism evidence="6 8">
    <name type="scientific">Nocardia cyriacigeorgica</name>
    <dbReference type="NCBI Taxonomy" id="135487"/>
    <lineage>
        <taxon>Bacteria</taxon>
        <taxon>Bacillati</taxon>
        <taxon>Actinomycetota</taxon>
        <taxon>Actinomycetes</taxon>
        <taxon>Mycobacteriales</taxon>
        <taxon>Nocardiaceae</taxon>
        <taxon>Nocardia</taxon>
    </lineage>
</organism>
<protein>
    <submittedName>
        <fullName evidence="6">Haloacid dehalogenase-like hydrolase</fullName>
    </submittedName>
</protein>
<dbReference type="Gene3D" id="3.40.50.1000">
    <property type="entry name" value="HAD superfamily/HAD-like"/>
    <property type="match status" value="1"/>
</dbReference>
<evidence type="ECO:0000313" key="8">
    <source>
        <dbReference type="Proteomes" id="UP000468928"/>
    </source>
</evidence>
<dbReference type="EMBL" id="JAAGUX010000032">
    <property type="protein sequence ID" value="NEW57519.1"/>
    <property type="molecule type" value="Genomic_DNA"/>
</dbReference>
<dbReference type="PANTHER" id="PTHR43344">
    <property type="entry name" value="PHOSPHOSERINE PHOSPHATASE"/>
    <property type="match status" value="1"/>
</dbReference>
<dbReference type="EMBL" id="JAAGUZ010000037">
    <property type="protein sequence ID" value="NEW45782.1"/>
    <property type="molecule type" value="Genomic_DNA"/>
</dbReference>
<dbReference type="InterPro" id="IPR036412">
    <property type="entry name" value="HAD-like_sf"/>
</dbReference>
<accession>A0A6P1DBR8</accession>
<comment type="similarity">
    <text evidence="1">Belongs to the HAD-like hydrolase superfamily. SerB family.</text>
</comment>
<dbReference type="GO" id="GO:0016787">
    <property type="term" value="F:hydrolase activity"/>
    <property type="evidence" value="ECO:0007669"/>
    <property type="project" value="UniProtKB-KW"/>
</dbReference>
<evidence type="ECO:0000256" key="1">
    <source>
        <dbReference type="ARBA" id="ARBA00009184"/>
    </source>
</evidence>
<dbReference type="Proteomes" id="UP000470876">
    <property type="component" value="Unassembled WGS sequence"/>
</dbReference>
<sequence>MTPRHSATEEVTLESWRDSPARTAVVDFVARIERSRVPVADRIAVFDNDGTLWTEKPMPVQLVFLLSRWARMAEANPRLRERQPYAAATTHDYRWLAEAVDRHYAGDDSATTQLLGAVAAATAGLDVEDYTAHAREFLAAGVHPVLLRPFGECVYTPMLELMRYLEAHDFAVYIVSGGDRDFMRPAGDMFYGVPRERVIGSSLGLEYGGGSVHYSPKMAFVDDGPEKPVRIWSRIGRRPLLAVGNSNGDVPMLELTRHDGLRLLIHHDDSDREFAYDAGAEHALAMAAEHRWQVVSVHDDWSRVFPDEPRSGEADPDGHPPG</sequence>
<evidence type="ECO:0000256" key="5">
    <source>
        <dbReference type="SAM" id="MobiDB-lite"/>
    </source>
</evidence>
<evidence type="ECO:0000313" key="7">
    <source>
        <dbReference type="EMBL" id="NEW57519.1"/>
    </source>
</evidence>
<evidence type="ECO:0000256" key="3">
    <source>
        <dbReference type="ARBA" id="ARBA00022801"/>
    </source>
</evidence>
<dbReference type="Proteomes" id="UP000468928">
    <property type="component" value="Unassembled WGS sequence"/>
</dbReference>
<dbReference type="GO" id="GO:0046872">
    <property type="term" value="F:metal ion binding"/>
    <property type="evidence" value="ECO:0007669"/>
    <property type="project" value="UniProtKB-KW"/>
</dbReference>
<dbReference type="InterPro" id="IPR023214">
    <property type="entry name" value="HAD_sf"/>
</dbReference>
<proteinExistence type="inferred from homology"/>
<dbReference type="PANTHER" id="PTHR43344:SF13">
    <property type="entry name" value="PHOSPHATASE RV3661-RELATED"/>
    <property type="match status" value="1"/>
</dbReference>